<dbReference type="STRING" id="870435.A0A0C3PYL1"/>
<sequence>MENPNLASQPDFTTEDYQEACLQLINNAVNNQQAANILVTLWVLNNDKEKLNWQAYKEQEAQRALEEAEQAKEEHVELQCCRLEEVETAQVEEQKKNRVKHAPICKVGVPTGPINIPSPYTVCKLKKGEYCELYFFINVRLAEAESVMTMSRPP</sequence>
<dbReference type="OrthoDB" id="2688210at2759"/>
<keyword evidence="3" id="KW-1185">Reference proteome</keyword>
<dbReference type="EMBL" id="KN831944">
    <property type="protein sequence ID" value="KIO14766.1"/>
    <property type="molecule type" value="Genomic_DNA"/>
</dbReference>
<accession>A0A0C3PYL1</accession>
<dbReference type="HOGENOM" id="CLU_052398_3_1_1"/>
<dbReference type="Proteomes" id="UP000054217">
    <property type="component" value="Unassembled WGS sequence"/>
</dbReference>
<name>A0A0C3PYL1_PISTI</name>
<evidence type="ECO:0000313" key="2">
    <source>
        <dbReference type="EMBL" id="KIO14766.1"/>
    </source>
</evidence>
<organism evidence="2 3">
    <name type="scientific">Pisolithus tinctorius Marx 270</name>
    <dbReference type="NCBI Taxonomy" id="870435"/>
    <lineage>
        <taxon>Eukaryota</taxon>
        <taxon>Fungi</taxon>
        <taxon>Dikarya</taxon>
        <taxon>Basidiomycota</taxon>
        <taxon>Agaricomycotina</taxon>
        <taxon>Agaricomycetes</taxon>
        <taxon>Agaricomycetidae</taxon>
        <taxon>Boletales</taxon>
        <taxon>Sclerodermatineae</taxon>
        <taxon>Pisolithaceae</taxon>
        <taxon>Pisolithus</taxon>
    </lineage>
</organism>
<reference evidence="3" key="2">
    <citation type="submission" date="2015-01" db="EMBL/GenBank/DDBJ databases">
        <title>Evolutionary Origins and Diversification of the Mycorrhizal Mutualists.</title>
        <authorList>
            <consortium name="DOE Joint Genome Institute"/>
            <consortium name="Mycorrhizal Genomics Consortium"/>
            <person name="Kohler A."/>
            <person name="Kuo A."/>
            <person name="Nagy L.G."/>
            <person name="Floudas D."/>
            <person name="Copeland A."/>
            <person name="Barry K.W."/>
            <person name="Cichocki N."/>
            <person name="Veneault-Fourrey C."/>
            <person name="LaButti K."/>
            <person name="Lindquist E.A."/>
            <person name="Lipzen A."/>
            <person name="Lundell T."/>
            <person name="Morin E."/>
            <person name="Murat C."/>
            <person name="Riley R."/>
            <person name="Ohm R."/>
            <person name="Sun H."/>
            <person name="Tunlid A."/>
            <person name="Henrissat B."/>
            <person name="Grigoriev I.V."/>
            <person name="Hibbett D.S."/>
            <person name="Martin F."/>
        </authorList>
    </citation>
    <scope>NUCLEOTIDE SEQUENCE [LARGE SCALE GENOMIC DNA]</scope>
    <source>
        <strain evidence="3">Marx 270</strain>
    </source>
</reference>
<proteinExistence type="predicted"/>
<protein>
    <submittedName>
        <fullName evidence="2">Uncharacterized protein</fullName>
    </submittedName>
</protein>
<keyword evidence="1" id="KW-0175">Coiled coil</keyword>
<gene>
    <name evidence="2" type="ORF">M404DRAFT_17620</name>
</gene>
<evidence type="ECO:0000313" key="3">
    <source>
        <dbReference type="Proteomes" id="UP000054217"/>
    </source>
</evidence>
<dbReference type="AlphaFoldDB" id="A0A0C3PYL1"/>
<evidence type="ECO:0000256" key="1">
    <source>
        <dbReference type="SAM" id="Coils"/>
    </source>
</evidence>
<feature type="coiled-coil region" evidence="1">
    <location>
        <begin position="54"/>
        <end position="81"/>
    </location>
</feature>
<dbReference type="InParanoid" id="A0A0C3PYL1"/>
<reference evidence="2 3" key="1">
    <citation type="submission" date="2014-04" db="EMBL/GenBank/DDBJ databases">
        <authorList>
            <consortium name="DOE Joint Genome Institute"/>
            <person name="Kuo A."/>
            <person name="Kohler A."/>
            <person name="Costa M.D."/>
            <person name="Nagy L.G."/>
            <person name="Floudas D."/>
            <person name="Copeland A."/>
            <person name="Barry K.W."/>
            <person name="Cichocki N."/>
            <person name="Veneault-Fourrey C."/>
            <person name="LaButti K."/>
            <person name="Lindquist E.A."/>
            <person name="Lipzen A."/>
            <person name="Lundell T."/>
            <person name="Morin E."/>
            <person name="Murat C."/>
            <person name="Sun H."/>
            <person name="Tunlid A."/>
            <person name="Henrissat B."/>
            <person name="Grigoriev I.V."/>
            <person name="Hibbett D.S."/>
            <person name="Martin F."/>
            <person name="Nordberg H.P."/>
            <person name="Cantor M.N."/>
            <person name="Hua S.X."/>
        </authorList>
    </citation>
    <scope>NUCLEOTIDE SEQUENCE [LARGE SCALE GENOMIC DNA]</scope>
    <source>
        <strain evidence="2 3">Marx 270</strain>
    </source>
</reference>